<feature type="transmembrane region" description="Helical" evidence="1">
    <location>
        <begin position="7"/>
        <end position="24"/>
    </location>
</feature>
<organism evidence="2 3">
    <name type="scientific">Brevibacterium paucivorans</name>
    <dbReference type="NCBI Taxonomy" id="170994"/>
    <lineage>
        <taxon>Bacteria</taxon>
        <taxon>Bacillati</taxon>
        <taxon>Actinomycetota</taxon>
        <taxon>Actinomycetes</taxon>
        <taxon>Micrococcales</taxon>
        <taxon>Brevibacteriaceae</taxon>
        <taxon>Brevibacterium</taxon>
    </lineage>
</organism>
<accession>A0A2N6VL84</accession>
<comment type="caution">
    <text evidence="2">The sequence shown here is derived from an EMBL/GenBank/DDBJ whole genome shotgun (WGS) entry which is preliminary data.</text>
</comment>
<feature type="transmembrane region" description="Helical" evidence="1">
    <location>
        <begin position="112"/>
        <end position="131"/>
    </location>
</feature>
<proteinExistence type="predicted"/>
<keyword evidence="1" id="KW-0472">Membrane</keyword>
<keyword evidence="1" id="KW-1133">Transmembrane helix</keyword>
<dbReference type="RefSeq" id="WP_102239512.1">
    <property type="nucleotide sequence ID" value="NZ_PNHK01000004.1"/>
</dbReference>
<evidence type="ECO:0000313" key="2">
    <source>
        <dbReference type="EMBL" id="PMD04874.1"/>
    </source>
</evidence>
<feature type="transmembrane region" description="Helical" evidence="1">
    <location>
        <begin position="58"/>
        <end position="75"/>
    </location>
</feature>
<name>A0A2N6VL84_9MICO</name>
<reference evidence="2 3" key="1">
    <citation type="submission" date="2017-09" db="EMBL/GenBank/DDBJ databases">
        <title>Bacterial strain isolated from the female urinary microbiota.</title>
        <authorList>
            <person name="Thomas-White K."/>
            <person name="Kumar N."/>
            <person name="Forster S."/>
            <person name="Putonti C."/>
            <person name="Lawley T."/>
            <person name="Wolfe A.J."/>
        </authorList>
    </citation>
    <scope>NUCLEOTIDE SEQUENCE [LARGE SCALE GENOMIC DNA]</scope>
    <source>
        <strain evidence="2 3">UMB1301</strain>
    </source>
</reference>
<protein>
    <submittedName>
        <fullName evidence="2">Uncharacterized protein</fullName>
    </submittedName>
</protein>
<dbReference type="EMBL" id="PNHK01000004">
    <property type="protein sequence ID" value="PMD04874.1"/>
    <property type="molecule type" value="Genomic_DNA"/>
</dbReference>
<dbReference type="AlphaFoldDB" id="A0A2N6VL84"/>
<evidence type="ECO:0000313" key="3">
    <source>
        <dbReference type="Proteomes" id="UP000235598"/>
    </source>
</evidence>
<dbReference type="OrthoDB" id="4803793at2"/>
<keyword evidence="1" id="KW-0812">Transmembrane</keyword>
<evidence type="ECO:0000256" key="1">
    <source>
        <dbReference type="SAM" id="Phobius"/>
    </source>
</evidence>
<gene>
    <name evidence="2" type="ORF">CJ199_11000</name>
</gene>
<sequence>MNQTRIVRATVAAMTATIVAWAFHASGGGASSVLSVAVTFVVTLWLSVLLAGRAWGTVALTFIVGVAQFAMHWLMSFIPAHAAGTGAIIESSHLFHDHILSNASHHAGGGNAMLFAHIFATVVTVAIFRWGEKLLAAVAAEVAGTALSCVTWVRPAVGVAYTAVVSEVAVLRSQASSYELQPRAPPVSV</sequence>
<dbReference type="Proteomes" id="UP000235598">
    <property type="component" value="Unassembled WGS sequence"/>
</dbReference>
<feature type="transmembrane region" description="Helical" evidence="1">
    <location>
        <begin position="30"/>
        <end position="51"/>
    </location>
</feature>